<evidence type="ECO:0000313" key="1">
    <source>
        <dbReference type="EMBL" id="QXJ32039.1"/>
    </source>
</evidence>
<evidence type="ECO:0008006" key="5">
    <source>
        <dbReference type="Google" id="ProtNLM"/>
    </source>
</evidence>
<reference evidence="1 4" key="1">
    <citation type="journal article" date="2021" name="Environ. Microbiol.">
        <title>New insights into the diversity and evolution of the archaeal mobilome from three complete genomes of Saccharolobus shibatae.</title>
        <authorList>
            <person name="Medvedeva S."/>
            <person name="Brandt D."/>
            <person name="Cvirkaite-Krupovic V."/>
            <person name="Liu Y."/>
            <person name="Severinov K."/>
            <person name="Ishino S."/>
            <person name="Ishino Y."/>
            <person name="Prangishvili D."/>
            <person name="Kalinowski J."/>
            <person name="Krupovic M."/>
        </authorList>
    </citation>
    <scope>NUCLEOTIDE SEQUENCE</scope>
    <source>
        <strain evidence="1">BEU9</strain>
        <strain evidence="2 4">S38A</strain>
    </source>
</reference>
<dbReference type="InterPro" id="IPR027396">
    <property type="entry name" value="DsrEFH-like"/>
</dbReference>
<keyword evidence="4" id="KW-1185">Reference proteome</keyword>
<organism evidence="1 3">
    <name type="scientific">Saccharolobus shibatae</name>
    <dbReference type="NCBI Taxonomy" id="2286"/>
    <lineage>
        <taxon>Archaea</taxon>
        <taxon>Thermoproteota</taxon>
        <taxon>Thermoprotei</taxon>
        <taxon>Sulfolobales</taxon>
        <taxon>Sulfolobaceae</taxon>
        <taxon>Saccharolobus</taxon>
    </lineage>
</organism>
<protein>
    <recommendedName>
        <fullName evidence="5">DsrE/DsrF-like family protein</fullName>
    </recommendedName>
</protein>
<dbReference type="EMBL" id="CP077715">
    <property type="protein sequence ID" value="QXJ32039.1"/>
    <property type="molecule type" value="Genomic_DNA"/>
</dbReference>
<evidence type="ECO:0000313" key="3">
    <source>
        <dbReference type="Proteomes" id="UP000693941"/>
    </source>
</evidence>
<dbReference type="Proteomes" id="UP000693941">
    <property type="component" value="Chromosome"/>
</dbReference>
<dbReference type="SUPFAM" id="SSF75169">
    <property type="entry name" value="DsrEFH-like"/>
    <property type="match status" value="1"/>
</dbReference>
<evidence type="ECO:0000313" key="4">
    <source>
        <dbReference type="Proteomes" id="UP000694036"/>
    </source>
</evidence>
<dbReference type="Proteomes" id="UP000694036">
    <property type="component" value="Chromosome"/>
</dbReference>
<name>A0A8F5GWF9_9CREN</name>
<evidence type="ECO:0000313" key="2">
    <source>
        <dbReference type="EMBL" id="QXJ35024.1"/>
    </source>
</evidence>
<proteinExistence type="predicted"/>
<dbReference type="AlphaFoldDB" id="A0A8F5GWF9"/>
<accession>A0A8F5GWF9</accession>
<sequence length="101" mass="11104">MECVVKIGHAVEYAKKLKKMGHEVYLFFDGLGTRALAPQGIIAKFMEEAVKEGLIYGACGYCASPNHVNVKPTINVRLLGDENNHIGVEELVDKGYQLVIV</sequence>
<gene>
    <name evidence="1" type="ORF">J5U21_01690</name>
    <name evidence="2" type="ORF">J5U22_01571</name>
</gene>
<dbReference type="EMBL" id="CP077713">
    <property type="protein sequence ID" value="QXJ35024.1"/>
    <property type="molecule type" value="Genomic_DNA"/>
</dbReference>